<accession>A0A177ZKM7</accession>
<keyword evidence="1" id="KW-1133">Transmembrane helix</keyword>
<evidence type="ECO:0000313" key="2">
    <source>
        <dbReference type="EMBL" id="OAK68375.1"/>
    </source>
</evidence>
<evidence type="ECO:0000256" key="1">
    <source>
        <dbReference type="SAM" id="Phobius"/>
    </source>
</evidence>
<dbReference type="Proteomes" id="UP000077881">
    <property type="component" value="Unassembled WGS sequence"/>
</dbReference>
<feature type="transmembrane region" description="Helical" evidence="1">
    <location>
        <begin position="6"/>
        <end position="30"/>
    </location>
</feature>
<proteinExistence type="predicted"/>
<comment type="caution">
    <text evidence="2">The sequence shown here is derived from an EMBL/GenBank/DDBJ whole genome shotgun (WGS) entry which is preliminary data.</text>
</comment>
<keyword evidence="1" id="KW-0812">Transmembrane</keyword>
<keyword evidence="3" id="KW-1185">Reference proteome</keyword>
<gene>
    <name evidence="2" type="ORF">ABB05_14875</name>
</gene>
<dbReference type="AlphaFoldDB" id="A0A177ZKM7"/>
<sequence>MLIIVFLKTIVVDLIFNVCLANVNIFFYIYHYKTEIIFQIQVIQYYKDYGGWDITKILSLKSEYCITLAEEIYVDSCGK</sequence>
<keyword evidence="1" id="KW-0472">Membrane</keyword>
<protein>
    <submittedName>
        <fullName evidence="2">Uncharacterized protein</fullName>
    </submittedName>
</protein>
<organism evidence="2 3">
    <name type="scientific">Lederbergia galactosidilytica</name>
    <dbReference type="NCBI Taxonomy" id="217031"/>
    <lineage>
        <taxon>Bacteria</taxon>
        <taxon>Bacillati</taxon>
        <taxon>Bacillota</taxon>
        <taxon>Bacilli</taxon>
        <taxon>Bacillales</taxon>
        <taxon>Bacillaceae</taxon>
        <taxon>Lederbergia</taxon>
    </lineage>
</organism>
<dbReference type="PATRIC" id="fig|217031.6.peg.3199"/>
<reference evidence="2 3" key="1">
    <citation type="submission" date="2015-05" db="EMBL/GenBank/DDBJ databases">
        <title>Comparison of genome.</title>
        <authorList>
            <person name="Zheng Z."/>
            <person name="Sun M."/>
        </authorList>
    </citation>
    <scope>NUCLEOTIDE SEQUENCE [LARGE SCALE GENOMIC DNA]</scope>
    <source>
        <strain evidence="2 3">G25-74</strain>
    </source>
</reference>
<dbReference type="EMBL" id="LDJR01000056">
    <property type="protein sequence ID" value="OAK68375.1"/>
    <property type="molecule type" value="Genomic_DNA"/>
</dbReference>
<name>A0A177ZKM7_9BACI</name>
<evidence type="ECO:0000313" key="3">
    <source>
        <dbReference type="Proteomes" id="UP000077881"/>
    </source>
</evidence>